<evidence type="ECO:0000313" key="6">
    <source>
        <dbReference type="EMBL" id="MDA0160710.1"/>
    </source>
</evidence>
<dbReference type="InterPro" id="IPR013320">
    <property type="entry name" value="ConA-like_dom_sf"/>
</dbReference>
<dbReference type="EMBL" id="JAPDOD010000006">
    <property type="protein sequence ID" value="MDA0160710.1"/>
    <property type="molecule type" value="Genomic_DNA"/>
</dbReference>
<feature type="domain" description="PKD" evidence="4">
    <location>
        <begin position="1673"/>
        <end position="1760"/>
    </location>
</feature>
<name>A0A9X3RZ97_9ACTN</name>
<feature type="domain" description="CBM6" evidence="5">
    <location>
        <begin position="679"/>
        <end position="819"/>
    </location>
</feature>
<dbReference type="PROSITE" id="PS51257">
    <property type="entry name" value="PROKAR_LIPOPROTEIN"/>
    <property type="match status" value="1"/>
</dbReference>
<keyword evidence="7" id="KW-1185">Reference proteome</keyword>
<dbReference type="PROSITE" id="PS50093">
    <property type="entry name" value="PKD"/>
    <property type="match status" value="4"/>
</dbReference>
<organism evidence="6 7">
    <name type="scientific">Solirubrobacter ginsenosidimutans</name>
    <dbReference type="NCBI Taxonomy" id="490573"/>
    <lineage>
        <taxon>Bacteria</taxon>
        <taxon>Bacillati</taxon>
        <taxon>Actinomycetota</taxon>
        <taxon>Thermoleophilia</taxon>
        <taxon>Solirubrobacterales</taxon>
        <taxon>Solirubrobacteraceae</taxon>
        <taxon>Solirubrobacter</taxon>
    </lineage>
</organism>
<dbReference type="SMART" id="SM00089">
    <property type="entry name" value="PKD"/>
    <property type="match status" value="4"/>
</dbReference>
<dbReference type="SUPFAM" id="SSF49785">
    <property type="entry name" value="Galactose-binding domain-like"/>
    <property type="match status" value="1"/>
</dbReference>
<dbReference type="SUPFAM" id="SSF49899">
    <property type="entry name" value="Concanavalin A-like lectins/glucanases"/>
    <property type="match status" value="2"/>
</dbReference>
<feature type="domain" description="PKD" evidence="4">
    <location>
        <begin position="1333"/>
        <end position="1420"/>
    </location>
</feature>
<dbReference type="Pfam" id="PF07995">
    <property type="entry name" value="GSDH"/>
    <property type="match status" value="1"/>
</dbReference>
<dbReference type="InterPro" id="IPR006584">
    <property type="entry name" value="Cellulose-bd_IV"/>
</dbReference>
<evidence type="ECO:0000256" key="3">
    <source>
        <dbReference type="SAM" id="SignalP"/>
    </source>
</evidence>
<dbReference type="SMART" id="SM00606">
    <property type="entry name" value="CBD_IV"/>
    <property type="match status" value="1"/>
</dbReference>
<dbReference type="Pfam" id="PF03422">
    <property type="entry name" value="CBM_6"/>
    <property type="match status" value="1"/>
</dbReference>
<feature type="chain" id="PRO_5040992118" evidence="3">
    <location>
        <begin position="26"/>
        <end position="1904"/>
    </location>
</feature>
<dbReference type="InterPro" id="IPR022409">
    <property type="entry name" value="PKD/Chitinase_dom"/>
</dbReference>
<dbReference type="Gene3D" id="2.60.40.10">
    <property type="entry name" value="Immunoglobulins"/>
    <property type="match status" value="4"/>
</dbReference>
<dbReference type="Gene3D" id="2.60.120.260">
    <property type="entry name" value="Galactose-binding domain-like"/>
    <property type="match status" value="1"/>
</dbReference>
<evidence type="ECO:0000259" key="5">
    <source>
        <dbReference type="PROSITE" id="PS51175"/>
    </source>
</evidence>
<dbReference type="InterPro" id="IPR005084">
    <property type="entry name" value="CBM6"/>
</dbReference>
<dbReference type="Pfam" id="PF17851">
    <property type="entry name" value="GH43_C2"/>
    <property type="match status" value="2"/>
</dbReference>
<keyword evidence="1 3" id="KW-0732">Signal</keyword>
<evidence type="ECO:0000256" key="1">
    <source>
        <dbReference type="ARBA" id="ARBA00022729"/>
    </source>
</evidence>
<dbReference type="InterPro" id="IPR011041">
    <property type="entry name" value="Quinoprot_gluc/sorb_DH_b-prop"/>
</dbReference>
<accession>A0A9X3RZ97</accession>
<dbReference type="InterPro" id="IPR000601">
    <property type="entry name" value="PKD_dom"/>
</dbReference>
<dbReference type="GO" id="GO:0005975">
    <property type="term" value="P:carbohydrate metabolic process"/>
    <property type="evidence" value="ECO:0007669"/>
    <property type="project" value="UniProtKB-ARBA"/>
</dbReference>
<dbReference type="Gene3D" id="2.120.10.30">
    <property type="entry name" value="TolB, C-terminal domain"/>
    <property type="match status" value="1"/>
</dbReference>
<dbReference type="PANTHER" id="PTHR40469">
    <property type="entry name" value="SECRETED GLYCOSYL HYDROLASE"/>
    <property type="match status" value="1"/>
</dbReference>
<protein>
    <submittedName>
        <fullName evidence="6">ThuA domain-containing protein</fullName>
    </submittedName>
</protein>
<dbReference type="InterPro" id="IPR035986">
    <property type="entry name" value="PKD_dom_sf"/>
</dbReference>
<dbReference type="InterPro" id="IPR012938">
    <property type="entry name" value="Glc/Sorbosone_DH"/>
</dbReference>
<proteinExistence type="predicted"/>
<dbReference type="PROSITE" id="PS51175">
    <property type="entry name" value="CBM6"/>
    <property type="match status" value="1"/>
</dbReference>
<dbReference type="Proteomes" id="UP001149140">
    <property type="component" value="Unassembled WGS sequence"/>
</dbReference>
<dbReference type="RefSeq" id="WP_270039695.1">
    <property type="nucleotide sequence ID" value="NZ_JAPDOD010000006.1"/>
</dbReference>
<dbReference type="Pfam" id="PF18911">
    <property type="entry name" value="PKD_4"/>
    <property type="match status" value="4"/>
</dbReference>
<feature type="domain" description="PKD" evidence="4">
    <location>
        <begin position="829"/>
        <end position="918"/>
    </location>
</feature>
<dbReference type="CDD" id="cd00146">
    <property type="entry name" value="PKD"/>
    <property type="match status" value="3"/>
</dbReference>
<dbReference type="InterPro" id="IPR011042">
    <property type="entry name" value="6-blade_b-propeller_TolB-like"/>
</dbReference>
<reference evidence="6" key="1">
    <citation type="submission" date="2022-10" db="EMBL/GenBank/DDBJ databases">
        <title>The WGS of Solirubrobacter ginsenosidimutans DSM 21036.</title>
        <authorList>
            <person name="Jiang Z."/>
        </authorList>
    </citation>
    <scope>NUCLEOTIDE SEQUENCE</scope>
    <source>
        <strain evidence="6">DSM 21036</strain>
    </source>
</reference>
<evidence type="ECO:0000256" key="2">
    <source>
        <dbReference type="SAM" id="MobiDB-lite"/>
    </source>
</evidence>
<dbReference type="InterPro" id="IPR008979">
    <property type="entry name" value="Galactose-bd-like_sf"/>
</dbReference>
<dbReference type="CDD" id="cd04084">
    <property type="entry name" value="CBM6_xylanase-like"/>
    <property type="match status" value="1"/>
</dbReference>
<dbReference type="Pfam" id="PF06283">
    <property type="entry name" value="ThuA"/>
    <property type="match status" value="1"/>
</dbReference>
<dbReference type="SUPFAM" id="SSF50952">
    <property type="entry name" value="Soluble quinoprotein glucose dehydrogenase"/>
    <property type="match status" value="1"/>
</dbReference>
<evidence type="ECO:0000313" key="7">
    <source>
        <dbReference type="Proteomes" id="UP001149140"/>
    </source>
</evidence>
<comment type="caution">
    <text evidence="6">The sequence shown here is derived from an EMBL/GenBank/DDBJ whole genome shotgun (WGS) entry which is preliminary data.</text>
</comment>
<dbReference type="InterPro" id="IPR029010">
    <property type="entry name" value="ThuA-like"/>
</dbReference>
<dbReference type="InterPro" id="IPR029062">
    <property type="entry name" value="Class_I_gatase-like"/>
</dbReference>
<dbReference type="SUPFAM" id="SSF52317">
    <property type="entry name" value="Class I glutamine amidotransferase-like"/>
    <property type="match status" value="1"/>
</dbReference>
<sequence length="1904" mass="199969">MGRRAVFAVFTAMLACLIWSGAARAQTPVAGDFQKVTLDDNTQNPMELDIAPDGRVFYIERDGRLMVWKPDTRQTVQAGKVPVTTSQENGLLGLQLAPDFAFSKWVYLFYSQLPDNTLTQVVSRFKMVGDTLDLSSEQKVLTFNHQTAQCCHSSGSLYFGPDGSLYISAGDNTNPFDSDGYNPIDEQTGREYWDAQRTSANTNDLNGKIMRIKPLEIQTGPPGVNTTYSIPAGNLFDEAADTNNKTRPEIFGMGFRNPFRFTVDQTTGWVLSADYGPDAGTTNANRGPQGSVEYNVLTKSGNYGWPYCIRENVPYNDYDFATKVSGAKFDCNAPVNTSKNNTGLTNLPAAQPATAWMGFSDTDARFRPNLGTGGAPMGGPRYHFDPSLDSDRKFPAFYDNKWFIAEWNNGWIKTANLNATGAMTAVDPFALGTGYKRPMDLDFGPDGALYVIEWGSGFGGDNADSGVYRIDYVAGDKAPIADATASVTNGLAPLAVNFNSANSKDPEGGPITFAWDFNGDGNVDSTDPNPSYTYTTNGAYTAKLTVKDQTGLTAVENILISVGNRAPTVTIDTPLNGKLASFTDKIPYKVTVTDPEDGTTGAGIDCANITVKISLGHDEHAHDLSSATGCTGTLQTGLTAGHGPEANTFTVISVAYTDKGGPGGIVPLTGRAEAILQPKQKQAEFFASTGRVPDGTTGGTAGVQTETTSDTGGGGMNIGFIEDGDYTSYKPFNLADISEARFRVASAGPGGTIELRYDSPTGPLLGKTALITPTGNWQTFKDVSLPLTAVPTGTHELFMITRNPGQTASLLNINWIDFIGKGAAQTAAPEVTASAAPLTGAAPLPVAFTSSATDPDGGTLAYAWDFGVPGTTTDTSAQPSPSYTYANQGTYTATLTVTDGQGGTTTKSFTVKVTAPAGCGTSYRDDFDGTDLGAGWDVVRRDQNLVVSGGTLKIPTQTGDVYGGDNNAKNIVLRAAPAGPFTMTAKIKHAGNRQYHQAGLIVYGDDDNYTKFDRLADNTPTNPVTEHFEFINEVAGTPRNTQADSGPQLGATYQADFFMKIESDGTQIRGYSSPDGTTWTQVGQPANLPTGTVRLGMFSLGNAAATTVTSEFDWFTLTTPGSGSGGTGDDFNGTSLDKTRWNGIVREDTSLYKVADGGLTLTTVQSEIAPNNKNYILQTADHTSEDWVLEAKLSAWTLSNSFQQAGIVAWLDDSNYVKFNAISDNNNTRINRSENRSNVAGTIIQPQPQVNVPAGVTTIYLRLTKSGTSYQGEISYDGTAWTKVGDPVTNPMVAPRFGLYTAGVNGSGQTATFDYFKVNGATGCSGGTNTPPVITTATATPSSGFAPLATAFSAAANDANGDTLTYSWDFDGNGTADATGATANTTFTTAGAKTVKLTVSDGKGGTATRDIPVQVLAADNPTAKLRALVFTKTAGFRHDSIEVGTAAVKTLGTQKNWQVDSTDDASLFTDAVLAHYKVVIFMSTTGDTLNDTQQAAFERFIRSGKGYVGIHAAADGEYDWRWYGNLVGAYFRNHPDGTPTATVVTEDTTDPSTAGLPARWTRTDEWYNYKAPTNANGDDYSARSTTGVHVLLKMDESTYAENDGSDGVDDDHPISWCQKYDGGRSWYTGLGHTQASFSEPGILSHIGAGIEIAAGVLPSAACGVAPTANAAPVVSTATATPASGVAPLAVSFAATATDPDGDTLTYTWDLDGNGTFETTGQNPSFTYTTPGTYVAVAKVSDPAGLSGTKTVTVTVSPAAGGGTDVPVTVGGNVPGVLALTFGAAPNLGTFVPGVAKDYTASVAATVTSSATAAALTVRDPSATATGHLVNGASVMPQALQVRADTGAFAPLSSTGAALALTSWATPVGARLVSVEFKQPVAATDSLLTGSYGKTLTFTLSATTP</sequence>
<dbReference type="InterPro" id="IPR041542">
    <property type="entry name" value="GH43_C2"/>
</dbReference>
<feature type="region of interest" description="Disordered" evidence="2">
    <location>
        <begin position="689"/>
        <end position="716"/>
    </location>
</feature>
<dbReference type="InterPro" id="IPR013783">
    <property type="entry name" value="Ig-like_fold"/>
</dbReference>
<gene>
    <name evidence="6" type="ORF">OM076_10575</name>
</gene>
<feature type="domain" description="PKD" evidence="4">
    <location>
        <begin position="479"/>
        <end position="562"/>
    </location>
</feature>
<dbReference type="Gene3D" id="3.40.50.880">
    <property type="match status" value="1"/>
</dbReference>
<dbReference type="PANTHER" id="PTHR40469:SF2">
    <property type="entry name" value="GALACTOSE-BINDING DOMAIN-LIKE SUPERFAMILY PROTEIN"/>
    <property type="match status" value="1"/>
</dbReference>
<dbReference type="GO" id="GO:0030246">
    <property type="term" value="F:carbohydrate binding"/>
    <property type="evidence" value="ECO:0007669"/>
    <property type="project" value="InterPro"/>
</dbReference>
<feature type="signal peptide" evidence="3">
    <location>
        <begin position="1"/>
        <end position="25"/>
    </location>
</feature>
<dbReference type="Gene3D" id="2.60.120.200">
    <property type="match status" value="2"/>
</dbReference>
<evidence type="ECO:0000259" key="4">
    <source>
        <dbReference type="PROSITE" id="PS50093"/>
    </source>
</evidence>
<dbReference type="SUPFAM" id="SSF49299">
    <property type="entry name" value="PKD domain"/>
    <property type="match status" value="4"/>
</dbReference>